<sequence>MNRIRTTTRTARTAALALALAGAAAAASLVPAAASSAPAAAAGAARPAHAPGFLTAAQLPAAHTPWTAGPVTRGLPPEGSACLADAVPARGTSHRDFRTELDTGARQTTTVTAGEAQAVRLARTLRRAVATCVERTKAEDPGLVGETRYHGTVDAEDGAHVYSIDTAYPQDGATDIALVSVGRDGRTVTVVEWGQLGDLDGAPLDGFRATTRTALERLR</sequence>
<name>A0ABP9B869_9ACTN</name>
<dbReference type="RefSeq" id="WP_345615567.1">
    <property type="nucleotide sequence ID" value="NZ_BAABJV010000017.1"/>
</dbReference>
<dbReference type="Proteomes" id="UP001501147">
    <property type="component" value="Unassembled WGS sequence"/>
</dbReference>
<feature type="chain" id="PRO_5046535161" description="Secreted protein" evidence="1">
    <location>
        <begin position="27"/>
        <end position="219"/>
    </location>
</feature>
<gene>
    <name evidence="2" type="ORF">GCM10023329_48440</name>
</gene>
<comment type="caution">
    <text evidence="2">The sequence shown here is derived from an EMBL/GenBank/DDBJ whole genome shotgun (WGS) entry which is preliminary data.</text>
</comment>
<evidence type="ECO:0000256" key="1">
    <source>
        <dbReference type="SAM" id="SignalP"/>
    </source>
</evidence>
<keyword evidence="1" id="KW-0732">Signal</keyword>
<feature type="signal peptide" evidence="1">
    <location>
        <begin position="1"/>
        <end position="26"/>
    </location>
</feature>
<keyword evidence="3" id="KW-1185">Reference proteome</keyword>
<protein>
    <recommendedName>
        <fullName evidence="4">Secreted protein</fullName>
    </recommendedName>
</protein>
<evidence type="ECO:0000313" key="3">
    <source>
        <dbReference type="Proteomes" id="UP001501147"/>
    </source>
</evidence>
<proteinExistence type="predicted"/>
<reference evidence="3" key="1">
    <citation type="journal article" date="2019" name="Int. J. Syst. Evol. Microbiol.">
        <title>The Global Catalogue of Microorganisms (GCM) 10K type strain sequencing project: providing services to taxonomists for standard genome sequencing and annotation.</title>
        <authorList>
            <consortium name="The Broad Institute Genomics Platform"/>
            <consortium name="The Broad Institute Genome Sequencing Center for Infectious Disease"/>
            <person name="Wu L."/>
            <person name="Ma J."/>
        </authorList>
    </citation>
    <scope>NUCLEOTIDE SEQUENCE [LARGE SCALE GENOMIC DNA]</scope>
    <source>
        <strain evidence="3">JCM 18324</strain>
    </source>
</reference>
<organism evidence="2 3">
    <name type="scientific">Streptomyces sanyensis</name>
    <dbReference type="NCBI Taxonomy" id="568869"/>
    <lineage>
        <taxon>Bacteria</taxon>
        <taxon>Bacillati</taxon>
        <taxon>Actinomycetota</taxon>
        <taxon>Actinomycetes</taxon>
        <taxon>Kitasatosporales</taxon>
        <taxon>Streptomycetaceae</taxon>
        <taxon>Streptomyces</taxon>
    </lineage>
</organism>
<dbReference type="EMBL" id="BAABJV010000017">
    <property type="protein sequence ID" value="GAA4791003.1"/>
    <property type="molecule type" value="Genomic_DNA"/>
</dbReference>
<evidence type="ECO:0008006" key="4">
    <source>
        <dbReference type="Google" id="ProtNLM"/>
    </source>
</evidence>
<accession>A0ABP9B869</accession>
<evidence type="ECO:0000313" key="2">
    <source>
        <dbReference type="EMBL" id="GAA4791003.1"/>
    </source>
</evidence>